<sequence length="625" mass="70944">MVSKPLSLLIVCLIIAALLGFDIIHGCPDYPIPIELDQSDVRLQNAYLLVDQMIQKQMSANGIKSFVASIVYRDEMVWSKTYGVQNPLNDTSPPLTIDSHIAVASVTKVFTDLMMFQMRDRGLIQSLDDPVTDYIKEFSILDPYKQSRKITLRELSSHQSGLPRELPCAGLGSQCTEEMILSMLSKMFLVLPQYSVTHYSNLGISMLGHALARAASQPYHTYVKKNILEPLDMHNSTFSFKQALPTLAIGLTLLPNGSYIETPPPPIGWAGPAGGLFATTRDMSKFIAFWLSTDDYNDFGIINTYQDQDKEKKDKKEKKEKKEKKSSKQQNKEVKEMVVLKNNTTPKVLASSTINEALSAINLVNDGESAYGTPFEMYYDQTNQVWLKGKHGVHVGVRSQILLAKQYKLGLFFSAMLNLNTPDVFTQAAMDILLPVYQTLLLEQQSPLQQNQLKQQKQHTTNDDPRELYVGVYGLSGLPMFVVWIDQSTNQLMATGFSLPKFNVSKFLDEYPLVLRIEISQPSKYICKDVVDGYNYELIYFTLDENNSTQCSSLLFMGQLMTLQSKKNTKHLVENGFDYTKLTEQQQSEKYIQPQQHQQHGYNSNHNHVKKDQIYNQWLNNININ</sequence>
<dbReference type="MEROPS" id="S12.A24"/>
<feature type="compositionally biased region" description="Basic residues" evidence="1">
    <location>
        <begin position="315"/>
        <end position="327"/>
    </location>
</feature>
<dbReference type="InterPro" id="IPR012338">
    <property type="entry name" value="Beta-lactam/transpept-like"/>
</dbReference>
<feature type="region of interest" description="Disordered" evidence="1">
    <location>
        <begin position="308"/>
        <end position="334"/>
    </location>
</feature>
<dbReference type="GeneID" id="14869545"/>
<dbReference type="PANTHER" id="PTHR22935:SF94">
    <property type="entry name" value="BETA-LACTAMASE-LIKE PROTEIN 2"/>
    <property type="match status" value="1"/>
</dbReference>
<dbReference type="OMA" id="MMYQLRD"/>
<dbReference type="RefSeq" id="XP_004356303.1">
    <property type="nucleotide sequence ID" value="XM_004356250.1"/>
</dbReference>
<feature type="domain" description="Beta-lactamase-related" evidence="3">
    <location>
        <begin position="50"/>
        <end position="331"/>
    </location>
</feature>
<accession>F4Q4H0</accession>
<dbReference type="SUPFAM" id="SSF56601">
    <property type="entry name" value="beta-lactamase/transpeptidase-like"/>
    <property type="match status" value="1"/>
</dbReference>
<organism evidence="4 5">
    <name type="scientific">Cavenderia fasciculata</name>
    <name type="common">Slime mold</name>
    <name type="synonym">Dictyostelium fasciculatum</name>
    <dbReference type="NCBI Taxonomy" id="261658"/>
    <lineage>
        <taxon>Eukaryota</taxon>
        <taxon>Amoebozoa</taxon>
        <taxon>Evosea</taxon>
        <taxon>Eumycetozoa</taxon>
        <taxon>Dictyostelia</taxon>
        <taxon>Acytosteliales</taxon>
        <taxon>Cavenderiaceae</taxon>
        <taxon>Cavenderia</taxon>
    </lineage>
</organism>
<dbReference type="InterPro" id="IPR051478">
    <property type="entry name" value="Beta-lactamase-like_AB/R"/>
</dbReference>
<dbReference type="PANTHER" id="PTHR22935">
    <property type="entry name" value="PENICILLIN-BINDING PROTEIN"/>
    <property type="match status" value="1"/>
</dbReference>
<reference evidence="5" key="1">
    <citation type="journal article" date="2011" name="Genome Res.">
        <title>Phylogeny-wide analysis of social amoeba genomes highlights ancient origins for complex intercellular communication.</title>
        <authorList>
            <person name="Heidel A.J."/>
            <person name="Lawal H.M."/>
            <person name="Felder M."/>
            <person name="Schilde C."/>
            <person name="Helps N.R."/>
            <person name="Tunggal B."/>
            <person name="Rivero F."/>
            <person name="John U."/>
            <person name="Schleicher M."/>
            <person name="Eichinger L."/>
            <person name="Platzer M."/>
            <person name="Noegel A.A."/>
            <person name="Schaap P."/>
            <person name="Gloeckner G."/>
        </authorList>
    </citation>
    <scope>NUCLEOTIDE SEQUENCE [LARGE SCALE GENOMIC DNA]</scope>
    <source>
        <strain evidence="5">SH3</strain>
    </source>
</reference>
<evidence type="ECO:0000259" key="3">
    <source>
        <dbReference type="Pfam" id="PF00144"/>
    </source>
</evidence>
<proteinExistence type="predicted"/>
<evidence type="ECO:0000313" key="4">
    <source>
        <dbReference type="EMBL" id="EGG17819.1"/>
    </source>
</evidence>
<dbReference type="InterPro" id="IPR001466">
    <property type="entry name" value="Beta-lactam-related"/>
</dbReference>
<dbReference type="AlphaFoldDB" id="F4Q4H0"/>
<name>F4Q4H0_CACFS</name>
<keyword evidence="2" id="KW-0732">Signal</keyword>
<feature type="chain" id="PRO_5003319909" description="Beta-lactamase-related domain-containing protein" evidence="2">
    <location>
        <begin position="21"/>
        <end position="625"/>
    </location>
</feature>
<gene>
    <name evidence="4" type="ORF">DFA_08820</name>
</gene>
<dbReference type="Proteomes" id="UP000007797">
    <property type="component" value="Unassembled WGS sequence"/>
</dbReference>
<dbReference type="OrthoDB" id="31129at2759"/>
<dbReference type="KEGG" id="dfa:DFA_08820"/>
<dbReference type="EMBL" id="GL883021">
    <property type="protein sequence ID" value="EGG17819.1"/>
    <property type="molecule type" value="Genomic_DNA"/>
</dbReference>
<evidence type="ECO:0000256" key="2">
    <source>
        <dbReference type="SAM" id="SignalP"/>
    </source>
</evidence>
<evidence type="ECO:0000313" key="5">
    <source>
        <dbReference type="Proteomes" id="UP000007797"/>
    </source>
</evidence>
<evidence type="ECO:0000256" key="1">
    <source>
        <dbReference type="SAM" id="MobiDB-lite"/>
    </source>
</evidence>
<dbReference type="Gene3D" id="3.40.710.10">
    <property type="entry name" value="DD-peptidase/beta-lactamase superfamily"/>
    <property type="match status" value="1"/>
</dbReference>
<feature type="signal peptide" evidence="2">
    <location>
        <begin position="1"/>
        <end position="20"/>
    </location>
</feature>
<keyword evidence="5" id="KW-1185">Reference proteome</keyword>
<protein>
    <recommendedName>
        <fullName evidence="3">Beta-lactamase-related domain-containing protein</fullName>
    </recommendedName>
</protein>
<dbReference type="Pfam" id="PF00144">
    <property type="entry name" value="Beta-lactamase"/>
    <property type="match status" value="1"/>
</dbReference>